<reference evidence="2 3" key="1">
    <citation type="journal article" date="2014" name="Nat. Genet.">
        <title>Genome and transcriptome of the porcine whipworm Trichuris suis.</title>
        <authorList>
            <person name="Jex A.R."/>
            <person name="Nejsum P."/>
            <person name="Schwarz E.M."/>
            <person name="Hu L."/>
            <person name="Young N.D."/>
            <person name="Hall R.S."/>
            <person name="Korhonen P.K."/>
            <person name="Liao S."/>
            <person name="Thamsborg S."/>
            <person name="Xia J."/>
            <person name="Xu P."/>
            <person name="Wang S."/>
            <person name="Scheerlinck J.P."/>
            <person name="Hofmann A."/>
            <person name="Sternberg P.W."/>
            <person name="Wang J."/>
            <person name="Gasser R.B."/>
        </authorList>
    </citation>
    <scope>NUCLEOTIDE SEQUENCE [LARGE SCALE GENOMIC DNA]</scope>
    <source>
        <strain evidence="2">DCEP-RM93F</strain>
        <strain evidence="1">DCEP-RM93M</strain>
    </source>
</reference>
<keyword evidence="3" id="KW-1185">Reference proteome</keyword>
<organism evidence="2">
    <name type="scientific">Trichuris suis</name>
    <name type="common">pig whipworm</name>
    <dbReference type="NCBI Taxonomy" id="68888"/>
    <lineage>
        <taxon>Eukaryota</taxon>
        <taxon>Metazoa</taxon>
        <taxon>Ecdysozoa</taxon>
        <taxon>Nematoda</taxon>
        <taxon>Enoplea</taxon>
        <taxon>Dorylaimia</taxon>
        <taxon>Trichinellida</taxon>
        <taxon>Trichuridae</taxon>
        <taxon>Trichuris</taxon>
    </lineage>
</organism>
<dbReference type="Proteomes" id="UP000030758">
    <property type="component" value="Unassembled WGS sequence"/>
</dbReference>
<dbReference type="EMBL" id="KL363352">
    <property type="protein sequence ID" value="KFD46828.1"/>
    <property type="molecule type" value="Genomic_DNA"/>
</dbReference>
<proteinExistence type="predicted"/>
<evidence type="ECO:0000313" key="2">
    <source>
        <dbReference type="EMBL" id="KFD61839.1"/>
    </source>
</evidence>
<dbReference type="Proteomes" id="UP000030764">
    <property type="component" value="Unassembled WGS sequence"/>
</dbReference>
<dbReference type="EMBL" id="KL367609">
    <property type="protein sequence ID" value="KFD61839.1"/>
    <property type="molecule type" value="Genomic_DNA"/>
</dbReference>
<evidence type="ECO:0000313" key="3">
    <source>
        <dbReference type="Proteomes" id="UP000030764"/>
    </source>
</evidence>
<name>A0A085MX93_9BILA</name>
<gene>
    <name evidence="1" type="ORF">M513_12311</name>
    <name evidence="2" type="ORF">M514_12311</name>
</gene>
<evidence type="ECO:0000313" key="1">
    <source>
        <dbReference type="EMBL" id="KFD46828.1"/>
    </source>
</evidence>
<accession>A0A085MX93</accession>
<sequence>MIKTTVETVPGNHLCNCHSWENSNKQAIGMRFCHDHFGKRAFAAECMSLTIKRIEQLAAEPEESPKRQEIGIFSLSSPIVIL</sequence>
<protein>
    <submittedName>
        <fullName evidence="2">Uncharacterized protein</fullName>
    </submittedName>
</protein>
<dbReference type="AlphaFoldDB" id="A0A085MX93"/>